<keyword evidence="6" id="KW-1185">Reference proteome</keyword>
<reference evidence="5 6" key="1">
    <citation type="journal article" date="2013" name="Curr. Biol.">
        <title>Shared signatures of parasitism and phylogenomics unite Cryptomycota and microsporidia.</title>
        <authorList>
            <person name="James T.Y."/>
            <person name="Pelin A."/>
            <person name="Bonen L."/>
            <person name="Ahrendt S."/>
            <person name="Sain D."/>
            <person name="Corradi N."/>
            <person name="Stajich J.E."/>
        </authorList>
    </citation>
    <scope>NUCLEOTIDE SEQUENCE [LARGE SCALE GENOMIC DNA]</scope>
    <source>
        <strain evidence="5 6">CSF55</strain>
    </source>
</reference>
<dbReference type="GO" id="GO:0044773">
    <property type="term" value="P:mitotic DNA damage checkpoint signaling"/>
    <property type="evidence" value="ECO:0007669"/>
    <property type="project" value="TreeGrafter"/>
</dbReference>
<proteinExistence type="predicted"/>
<dbReference type="Gene3D" id="1.10.510.10">
    <property type="entry name" value="Transferase(Phosphotransferase) domain 1"/>
    <property type="match status" value="1"/>
</dbReference>
<dbReference type="SMART" id="SM00220">
    <property type="entry name" value="S_TKc"/>
    <property type="match status" value="1"/>
</dbReference>
<keyword evidence="5" id="KW-0418">Kinase</keyword>
<dbReference type="GO" id="GO:0005737">
    <property type="term" value="C:cytoplasm"/>
    <property type="evidence" value="ECO:0007669"/>
    <property type="project" value="TreeGrafter"/>
</dbReference>
<feature type="chain" id="PRO_5001705555" evidence="3">
    <location>
        <begin position="24"/>
        <end position="392"/>
    </location>
</feature>
<feature type="compositionally biased region" description="Low complexity" evidence="2">
    <location>
        <begin position="30"/>
        <end position="50"/>
    </location>
</feature>
<feature type="binding site" evidence="1">
    <location>
        <position position="228"/>
    </location>
    <ligand>
        <name>ATP</name>
        <dbReference type="ChEBI" id="CHEBI:30616"/>
    </ligand>
</feature>
<protein>
    <submittedName>
        <fullName evidence="5">Protein kinase, ATP binding site domain-containing protein</fullName>
    </submittedName>
</protein>
<dbReference type="Proteomes" id="UP000030755">
    <property type="component" value="Unassembled WGS sequence"/>
</dbReference>
<dbReference type="SUPFAM" id="SSF56112">
    <property type="entry name" value="Protein kinase-like (PK-like)"/>
    <property type="match status" value="1"/>
</dbReference>
<dbReference type="InterPro" id="IPR000719">
    <property type="entry name" value="Prot_kinase_dom"/>
</dbReference>
<gene>
    <name evidence="5" type="ORF">O9G_004890</name>
</gene>
<feature type="region of interest" description="Disordered" evidence="2">
    <location>
        <begin position="29"/>
        <end position="67"/>
    </location>
</feature>
<evidence type="ECO:0000256" key="1">
    <source>
        <dbReference type="PROSITE-ProRule" id="PRU10141"/>
    </source>
</evidence>
<feature type="signal peptide" evidence="3">
    <location>
        <begin position="1"/>
        <end position="23"/>
    </location>
</feature>
<accession>A0A075ARH0</accession>
<keyword evidence="3" id="KW-0732">Signal</keyword>
<evidence type="ECO:0000313" key="6">
    <source>
        <dbReference type="Proteomes" id="UP000030755"/>
    </source>
</evidence>
<evidence type="ECO:0000313" key="5">
    <source>
        <dbReference type="EMBL" id="EPZ32843.1"/>
    </source>
</evidence>
<dbReference type="GO" id="GO:0004674">
    <property type="term" value="F:protein serine/threonine kinase activity"/>
    <property type="evidence" value="ECO:0007669"/>
    <property type="project" value="TreeGrafter"/>
</dbReference>
<dbReference type="InterPro" id="IPR011009">
    <property type="entry name" value="Kinase-like_dom_sf"/>
</dbReference>
<dbReference type="InterPro" id="IPR017441">
    <property type="entry name" value="Protein_kinase_ATP_BS"/>
</dbReference>
<dbReference type="PROSITE" id="PS50011">
    <property type="entry name" value="PROTEIN_KINASE_DOM"/>
    <property type="match status" value="1"/>
</dbReference>
<dbReference type="Pfam" id="PF00069">
    <property type="entry name" value="Pkinase"/>
    <property type="match status" value="1"/>
</dbReference>
<evidence type="ECO:0000259" key="4">
    <source>
        <dbReference type="PROSITE" id="PS50011"/>
    </source>
</evidence>
<keyword evidence="5" id="KW-0808">Transferase</keyword>
<evidence type="ECO:0000256" key="2">
    <source>
        <dbReference type="SAM" id="MobiDB-lite"/>
    </source>
</evidence>
<keyword evidence="1" id="KW-0547">Nucleotide-binding</keyword>
<dbReference type="PROSITE" id="PS00107">
    <property type="entry name" value="PROTEIN_KINASE_ATP"/>
    <property type="match status" value="1"/>
</dbReference>
<dbReference type="OrthoDB" id="2384441at2759"/>
<feature type="domain" description="Protein kinase" evidence="4">
    <location>
        <begin position="200"/>
        <end position="392"/>
    </location>
</feature>
<name>A0A075ARH0_ROZAC</name>
<sequence length="392" mass="44191">MTIFNTTTVVLALFAIICSTTRQSNNLIASSSRHSSLPPQRPSSLPTSPSRGRKVIQSRTSSSLTRLRESQKKLLNDIEMQASSSGSSSASTSIAGSDIDSDYSSQFDSSSSIGSFDEGVDDMFNRFTFDNFFHASTPLKQTINNDVESESDEDEEDDSEMFKDPSYIFENDNEMIKHIDPAPLPSIQGKGIKIDDEFYRFTGLQLGRGKFSVVREVESRFGEKFALKIVTLNRDFPKAENKARYSRIARKMFETEVNSLSELSRFCQSTKLEEYGFILMNIVRGLNIDELDFMNMDVKKIENIKNLLVNRIEEIHKLGKVHSDLHPGNILVDVSMPKAELQIIDFGGVKKGTESNRAFEIRRATIGIDRVIMKKIDGTLKKDIIKDQFILD</sequence>
<dbReference type="STRING" id="988480.A0A075ARH0"/>
<evidence type="ECO:0000256" key="3">
    <source>
        <dbReference type="SAM" id="SignalP"/>
    </source>
</evidence>
<organism evidence="5 6">
    <name type="scientific">Rozella allomycis (strain CSF55)</name>
    <dbReference type="NCBI Taxonomy" id="988480"/>
    <lineage>
        <taxon>Eukaryota</taxon>
        <taxon>Fungi</taxon>
        <taxon>Fungi incertae sedis</taxon>
        <taxon>Cryptomycota</taxon>
        <taxon>Cryptomycota incertae sedis</taxon>
        <taxon>Rozella</taxon>
    </lineage>
</organism>
<dbReference type="PANTHER" id="PTHR44167:SF24">
    <property type="entry name" value="SERINE_THREONINE-PROTEIN KINASE CHK2"/>
    <property type="match status" value="1"/>
</dbReference>
<dbReference type="GO" id="GO:0005524">
    <property type="term" value="F:ATP binding"/>
    <property type="evidence" value="ECO:0007669"/>
    <property type="project" value="UniProtKB-UniRule"/>
</dbReference>
<dbReference type="EMBL" id="KE561106">
    <property type="protein sequence ID" value="EPZ32843.1"/>
    <property type="molecule type" value="Genomic_DNA"/>
</dbReference>
<dbReference type="GO" id="GO:0005634">
    <property type="term" value="C:nucleus"/>
    <property type="evidence" value="ECO:0007669"/>
    <property type="project" value="TreeGrafter"/>
</dbReference>
<keyword evidence="1" id="KW-0067">ATP-binding</keyword>
<dbReference type="HOGENOM" id="CLU_704289_0_0_1"/>
<dbReference type="AlphaFoldDB" id="A0A075ARH0"/>
<dbReference type="PANTHER" id="PTHR44167">
    <property type="entry name" value="OVARIAN-SPECIFIC SERINE/THREONINE-PROTEIN KINASE LOK-RELATED"/>
    <property type="match status" value="1"/>
</dbReference>